<dbReference type="Proteomes" id="UP001307889">
    <property type="component" value="Chromosome 8"/>
</dbReference>
<gene>
    <name evidence="2" type="ORF">NTJ_10784</name>
</gene>
<dbReference type="EMBL" id="AP028916">
    <property type="protein sequence ID" value="BES97969.1"/>
    <property type="molecule type" value="Genomic_DNA"/>
</dbReference>
<protein>
    <submittedName>
        <fullName evidence="2">Uncharacterized protein</fullName>
    </submittedName>
</protein>
<evidence type="ECO:0000313" key="3">
    <source>
        <dbReference type="Proteomes" id="UP001307889"/>
    </source>
</evidence>
<reference evidence="2 3" key="1">
    <citation type="submission" date="2023-09" db="EMBL/GenBank/DDBJ databases">
        <title>Nesidiocoris tenuis whole genome shotgun sequence.</title>
        <authorList>
            <person name="Shibata T."/>
            <person name="Shimoda M."/>
            <person name="Kobayashi T."/>
            <person name="Uehara T."/>
        </authorList>
    </citation>
    <scope>NUCLEOTIDE SEQUENCE [LARGE SCALE GENOMIC DNA]</scope>
    <source>
        <strain evidence="2 3">Japan</strain>
    </source>
</reference>
<sequence>MSWIEVDVKEKHAHSQLRRERLDAAVGCWGLPLSLKRFHEPSRAPRPLARPSAPSPSPATSHLLRRHRAAEGRRNLRAHLYRRLLARPAPPPPP</sequence>
<feature type="region of interest" description="Disordered" evidence="1">
    <location>
        <begin position="40"/>
        <end position="67"/>
    </location>
</feature>
<name>A0ABN7B2C4_9HEMI</name>
<evidence type="ECO:0000313" key="2">
    <source>
        <dbReference type="EMBL" id="BES97969.1"/>
    </source>
</evidence>
<accession>A0ABN7B2C4</accession>
<organism evidence="2 3">
    <name type="scientific">Nesidiocoris tenuis</name>
    <dbReference type="NCBI Taxonomy" id="355587"/>
    <lineage>
        <taxon>Eukaryota</taxon>
        <taxon>Metazoa</taxon>
        <taxon>Ecdysozoa</taxon>
        <taxon>Arthropoda</taxon>
        <taxon>Hexapoda</taxon>
        <taxon>Insecta</taxon>
        <taxon>Pterygota</taxon>
        <taxon>Neoptera</taxon>
        <taxon>Paraneoptera</taxon>
        <taxon>Hemiptera</taxon>
        <taxon>Heteroptera</taxon>
        <taxon>Panheteroptera</taxon>
        <taxon>Cimicomorpha</taxon>
        <taxon>Miridae</taxon>
        <taxon>Dicyphina</taxon>
        <taxon>Nesidiocoris</taxon>
    </lineage>
</organism>
<proteinExistence type="predicted"/>
<evidence type="ECO:0000256" key="1">
    <source>
        <dbReference type="SAM" id="MobiDB-lite"/>
    </source>
</evidence>
<keyword evidence="3" id="KW-1185">Reference proteome</keyword>